<dbReference type="AlphaFoldDB" id="A0AAV4WG87"/>
<evidence type="ECO:0000313" key="2">
    <source>
        <dbReference type="Proteomes" id="UP001054945"/>
    </source>
</evidence>
<evidence type="ECO:0000313" key="1">
    <source>
        <dbReference type="EMBL" id="GIY81757.1"/>
    </source>
</evidence>
<dbReference type="Proteomes" id="UP001054945">
    <property type="component" value="Unassembled WGS sequence"/>
</dbReference>
<keyword evidence="2" id="KW-1185">Reference proteome</keyword>
<organism evidence="1 2">
    <name type="scientific">Caerostris extrusa</name>
    <name type="common">Bark spider</name>
    <name type="synonym">Caerostris bankana</name>
    <dbReference type="NCBI Taxonomy" id="172846"/>
    <lineage>
        <taxon>Eukaryota</taxon>
        <taxon>Metazoa</taxon>
        <taxon>Ecdysozoa</taxon>
        <taxon>Arthropoda</taxon>
        <taxon>Chelicerata</taxon>
        <taxon>Arachnida</taxon>
        <taxon>Araneae</taxon>
        <taxon>Araneomorphae</taxon>
        <taxon>Entelegynae</taxon>
        <taxon>Araneoidea</taxon>
        <taxon>Araneidae</taxon>
        <taxon>Caerostris</taxon>
    </lineage>
</organism>
<name>A0AAV4WG87_CAEEX</name>
<comment type="caution">
    <text evidence="1">The sequence shown here is derived from an EMBL/GenBank/DDBJ whole genome shotgun (WGS) entry which is preliminary data.</text>
</comment>
<dbReference type="EMBL" id="BPLR01016162">
    <property type="protein sequence ID" value="GIY81757.1"/>
    <property type="molecule type" value="Genomic_DNA"/>
</dbReference>
<sequence length="77" mass="8315">MKKVTVHVTLIDHRHFGDRLGVKLGCGAKINDLNGLTSTDEGGTNGRHCLPSNLLGTNSFSFACRKEENSEKSSQVS</sequence>
<accession>A0AAV4WG87</accession>
<protein>
    <submittedName>
        <fullName evidence="1">Uncharacterized protein</fullName>
    </submittedName>
</protein>
<gene>
    <name evidence="1" type="ORF">CEXT_556191</name>
</gene>
<proteinExistence type="predicted"/>
<reference evidence="1 2" key="1">
    <citation type="submission" date="2021-06" db="EMBL/GenBank/DDBJ databases">
        <title>Caerostris extrusa draft genome.</title>
        <authorList>
            <person name="Kono N."/>
            <person name="Arakawa K."/>
        </authorList>
    </citation>
    <scope>NUCLEOTIDE SEQUENCE [LARGE SCALE GENOMIC DNA]</scope>
</reference>